<dbReference type="EMBL" id="CP022163">
    <property type="protein sequence ID" value="ATB31657.1"/>
    <property type="molecule type" value="Genomic_DNA"/>
</dbReference>
<feature type="transmembrane region" description="Helical" evidence="8">
    <location>
        <begin position="458"/>
        <end position="474"/>
    </location>
</feature>
<keyword evidence="4 8" id="KW-1133">Transmembrane helix</keyword>
<keyword evidence="5 8" id="KW-0472">Membrane</keyword>
<evidence type="ECO:0000256" key="6">
    <source>
        <dbReference type="ARBA" id="ARBA00043993"/>
    </source>
</evidence>
<accession>A0A250IKI2</accession>
<sequence>MNALPSSTSPGRVDLHNVRHLWDVFLISDPDLGRLRKGLRAALGAGLAVLVLSWLARLLGEPPTVTLVGTMVAMMGSQLATDTEPRAQRVTTALLVFPAVLAAVLGTLAAQIPLLGAVAFAVTIFITTFVRRFGPRGLALGMIGFFSFFNALFFRAKLAQVPALAGAMVVAVGIAYAVRFVLIPDRPERNLRRLLRAFRKTLDVVLWELAEVSGQPRLTPALVRRLSLQADRLSDAALAVEDLLPSDQIPLRQRLFEVELAANRVLGAVRQIIETGALSPEVRGEVHSALVAARIAIRHRAPAASRMMHTHLERLRAATPEPTRDEPGSSDARRFRNSLSDLVDASFLLTDELLPEALGPRMTESPNPVAQELAREGLHPSTRQALQVTVASVLAMAAGYAVSAERWYWAVITAFVIFTRTRSSGDTVQRAWARVLGTVLGVVAGLFLARLVTGHDGLEIASIFVCVFLGFYLIQVSYAWMVFWFTTLLSVLYGLLGRLSPGLLYLRIEETLIGAGIGVTIALFLMPERTTAHVQKVARQVLDAAGDYLEEAVVNRTRETDQARLLDSARVLDARLRELRTAARPLLAGKLGRFSPRAVRTVHAVSELVLSVRHLEMGRGLLGLNGTSRELLREAGLQLAHNTRALADSIGAEEVPPVEPASALLDKAQRSLVGEETLRRGPASPPILLHWLTRVDEALALLAQSLRAPTRLYFPWRP</sequence>
<dbReference type="Proteomes" id="UP000217289">
    <property type="component" value="Chromosome"/>
</dbReference>
<evidence type="ECO:0000256" key="3">
    <source>
        <dbReference type="ARBA" id="ARBA00022692"/>
    </source>
</evidence>
<proteinExistence type="inferred from homology"/>
<dbReference type="GO" id="GO:0005886">
    <property type="term" value="C:plasma membrane"/>
    <property type="evidence" value="ECO:0007669"/>
    <property type="project" value="UniProtKB-SubCell"/>
</dbReference>
<evidence type="ECO:0000259" key="9">
    <source>
        <dbReference type="Pfam" id="PF13515"/>
    </source>
</evidence>
<feature type="transmembrane region" description="Helical" evidence="8">
    <location>
        <begin position="38"/>
        <end position="56"/>
    </location>
</feature>
<organism evidence="10 11">
    <name type="scientific">Melittangium boletus DSM 14713</name>
    <dbReference type="NCBI Taxonomy" id="1294270"/>
    <lineage>
        <taxon>Bacteria</taxon>
        <taxon>Pseudomonadati</taxon>
        <taxon>Myxococcota</taxon>
        <taxon>Myxococcia</taxon>
        <taxon>Myxococcales</taxon>
        <taxon>Cystobacterineae</taxon>
        <taxon>Archangiaceae</taxon>
        <taxon>Melittangium</taxon>
    </lineage>
</organism>
<evidence type="ECO:0000256" key="4">
    <source>
        <dbReference type="ARBA" id="ARBA00022989"/>
    </source>
</evidence>
<evidence type="ECO:0000256" key="2">
    <source>
        <dbReference type="ARBA" id="ARBA00022475"/>
    </source>
</evidence>
<gene>
    <name evidence="10" type="ORF">MEBOL_005120</name>
</gene>
<feature type="region of interest" description="Disordered" evidence="7">
    <location>
        <begin position="316"/>
        <end position="335"/>
    </location>
</feature>
<feature type="transmembrane region" description="Helical" evidence="8">
    <location>
        <begin position="385"/>
        <end position="401"/>
    </location>
</feature>
<comment type="similarity">
    <text evidence="6">Belongs to the YccS/YhfK family.</text>
</comment>
<keyword evidence="11" id="KW-1185">Reference proteome</keyword>
<reference evidence="10 11" key="1">
    <citation type="submission" date="2017-06" db="EMBL/GenBank/DDBJ databases">
        <authorList>
            <person name="Kim H.J."/>
            <person name="Triplett B.A."/>
        </authorList>
    </citation>
    <scope>NUCLEOTIDE SEQUENCE [LARGE SCALE GENOMIC DNA]</scope>
    <source>
        <strain evidence="10 11">DSM 14713</strain>
    </source>
</reference>
<dbReference type="AlphaFoldDB" id="A0A250IKI2"/>
<dbReference type="PANTHER" id="PTHR30509">
    <property type="entry name" value="P-HYDROXYBENZOIC ACID EFFLUX PUMP SUBUNIT-RELATED"/>
    <property type="match status" value="1"/>
</dbReference>
<evidence type="ECO:0000313" key="11">
    <source>
        <dbReference type="Proteomes" id="UP000217289"/>
    </source>
</evidence>
<feature type="transmembrane region" description="Helical" evidence="8">
    <location>
        <begin position="435"/>
        <end position="452"/>
    </location>
</feature>
<protein>
    <recommendedName>
        <fullName evidence="9">Integral membrane bound transporter domain-containing protein</fullName>
    </recommendedName>
</protein>
<feature type="transmembrane region" description="Helical" evidence="8">
    <location>
        <begin position="112"/>
        <end position="130"/>
    </location>
</feature>
<feature type="transmembrane region" description="Helical" evidence="8">
    <location>
        <begin position="505"/>
        <end position="526"/>
    </location>
</feature>
<feature type="transmembrane region" description="Helical" evidence="8">
    <location>
        <begin position="137"/>
        <end position="156"/>
    </location>
</feature>
<evidence type="ECO:0000313" key="10">
    <source>
        <dbReference type="EMBL" id="ATB31657.1"/>
    </source>
</evidence>
<dbReference type="InterPro" id="IPR049453">
    <property type="entry name" value="Memb_transporter_dom"/>
</dbReference>
<keyword evidence="2" id="KW-1003">Cell membrane</keyword>
<keyword evidence="3 8" id="KW-0812">Transmembrane</keyword>
<comment type="subcellular location">
    <subcellularLocation>
        <location evidence="1">Cell membrane</location>
        <topology evidence="1">Multi-pass membrane protein</topology>
    </subcellularLocation>
</comment>
<dbReference type="KEGG" id="mbd:MEBOL_005120"/>
<evidence type="ECO:0000256" key="7">
    <source>
        <dbReference type="SAM" id="MobiDB-lite"/>
    </source>
</evidence>
<evidence type="ECO:0000256" key="8">
    <source>
        <dbReference type="SAM" id="Phobius"/>
    </source>
</evidence>
<dbReference type="PANTHER" id="PTHR30509:SF9">
    <property type="entry name" value="MULTIDRUG RESISTANCE PROTEIN MDTO"/>
    <property type="match status" value="1"/>
</dbReference>
<evidence type="ECO:0000256" key="5">
    <source>
        <dbReference type="ARBA" id="ARBA00023136"/>
    </source>
</evidence>
<name>A0A250IKI2_9BACT</name>
<feature type="transmembrane region" description="Helical" evidence="8">
    <location>
        <begin position="162"/>
        <end position="183"/>
    </location>
</feature>
<evidence type="ECO:0000256" key="1">
    <source>
        <dbReference type="ARBA" id="ARBA00004651"/>
    </source>
</evidence>
<dbReference type="Pfam" id="PF13515">
    <property type="entry name" value="FUSC_2"/>
    <property type="match status" value="1"/>
</dbReference>
<feature type="domain" description="Integral membrane bound transporter" evidence="9">
    <location>
        <begin position="394"/>
        <end position="520"/>
    </location>
</feature>
<feature type="compositionally biased region" description="Basic and acidic residues" evidence="7">
    <location>
        <begin position="316"/>
        <end position="334"/>
    </location>
</feature>